<comment type="caution">
    <text evidence="1">The sequence shown here is derived from an EMBL/GenBank/DDBJ whole genome shotgun (WGS) entry which is preliminary data.</text>
</comment>
<gene>
    <name evidence="1" type="ORF">M9H77_01211</name>
</gene>
<reference evidence="2" key="1">
    <citation type="journal article" date="2023" name="Nat. Plants">
        <title>Single-cell RNA sequencing provides a high-resolution roadmap for understanding the multicellular compartmentation of specialized metabolism.</title>
        <authorList>
            <person name="Sun S."/>
            <person name="Shen X."/>
            <person name="Li Y."/>
            <person name="Li Y."/>
            <person name="Wang S."/>
            <person name="Li R."/>
            <person name="Zhang H."/>
            <person name="Shen G."/>
            <person name="Guo B."/>
            <person name="Wei J."/>
            <person name="Xu J."/>
            <person name="St-Pierre B."/>
            <person name="Chen S."/>
            <person name="Sun C."/>
        </authorList>
    </citation>
    <scope>NUCLEOTIDE SEQUENCE [LARGE SCALE GENOMIC DNA]</scope>
</reference>
<dbReference type="Proteomes" id="UP001060085">
    <property type="component" value="Linkage Group LG01"/>
</dbReference>
<dbReference type="EMBL" id="CM044701">
    <property type="protein sequence ID" value="KAI5679984.1"/>
    <property type="molecule type" value="Genomic_DNA"/>
</dbReference>
<organism evidence="1 2">
    <name type="scientific">Catharanthus roseus</name>
    <name type="common">Madagascar periwinkle</name>
    <name type="synonym">Vinca rosea</name>
    <dbReference type="NCBI Taxonomy" id="4058"/>
    <lineage>
        <taxon>Eukaryota</taxon>
        <taxon>Viridiplantae</taxon>
        <taxon>Streptophyta</taxon>
        <taxon>Embryophyta</taxon>
        <taxon>Tracheophyta</taxon>
        <taxon>Spermatophyta</taxon>
        <taxon>Magnoliopsida</taxon>
        <taxon>eudicotyledons</taxon>
        <taxon>Gunneridae</taxon>
        <taxon>Pentapetalae</taxon>
        <taxon>asterids</taxon>
        <taxon>lamiids</taxon>
        <taxon>Gentianales</taxon>
        <taxon>Apocynaceae</taxon>
        <taxon>Rauvolfioideae</taxon>
        <taxon>Vinceae</taxon>
        <taxon>Catharanthinae</taxon>
        <taxon>Catharanthus</taxon>
    </lineage>
</organism>
<accession>A0ACC0C4Y4</accession>
<proteinExistence type="predicted"/>
<name>A0ACC0C4Y4_CATRO</name>
<sequence length="412" mass="44688">MKGKVGRWVLGLIYIFLVAAIWIAASFVVQSVVDDGVPPFLVTYICNSLFVVYIPLVEIGRYLEDRFGSLCFWKYKKESSIHGSGDSEEAILLEENGAGIKTQTLTVTEEQNEITCHVKEVILRESSIDEDANVGLDAKGRWTRTRIAKVSLLVCPFWFLAQLTFNLSLKYTTVTSNTILSSSSSLFTFLLSLIFLGEQFTWVKLIGVLLCMGGTIIVSLGDSETGSSKIASNAALGDILSLISAAFYAIYISLIRKKLPDDEDGKHGRPSMAQFLGFLGLFNLLIFLPIALVLSIAKLEHFNTLTWKQFGLITGKGLLDNVLSDYLWAKAVLLTTTTVATAGLTIQVPLAAIVDALIGNAPTPSDYIGAAAIMVGFAGINIPSDACFSGSKESSIQLENDNSSKSHAIDTQ</sequence>
<evidence type="ECO:0000313" key="2">
    <source>
        <dbReference type="Proteomes" id="UP001060085"/>
    </source>
</evidence>
<protein>
    <submittedName>
        <fullName evidence="1">Uncharacterized protein</fullName>
    </submittedName>
</protein>
<keyword evidence="2" id="KW-1185">Reference proteome</keyword>
<evidence type="ECO:0000313" key="1">
    <source>
        <dbReference type="EMBL" id="KAI5679984.1"/>
    </source>
</evidence>